<dbReference type="InterPro" id="IPR011650">
    <property type="entry name" value="Peptidase_M20_dimer"/>
</dbReference>
<sequence>MNIKNSVVEFYTNLHKMPELGFEEIKTTAYIAKLLQQFGYVVQTGKQATGAQTGVIGILRGAEPGPVLAIRADIDALPYVIEGKPCVIHACGHDANMSIVLALAKFAAEQKIKKGTLKLIFQPAEEVASKNGSGSQRMARAGAIDDVDILLGLHLRPLQEAGKGQASPALWHGAGYTIAADIKGKTAHGARPHLGINAIDGAAAAIMAVNSIRVDPGVSSSVKVTQISAAESAVNTVPNIAHIVFDLRAQTNEVMEELMNKTIQAIENGAATVGAKSNITLQEGFAGADYDAKLTKQMKDAIIEVLGEGGLLDPIVTTGVDDFHFYKQHKKSLKTAFMGLGCNMKEGLHNPQMSFDIESLADGVQIMNTMVNKILGFINK</sequence>
<dbReference type="Pfam" id="PF01546">
    <property type="entry name" value="Peptidase_M20"/>
    <property type="match status" value="1"/>
</dbReference>
<dbReference type="SUPFAM" id="SSF53187">
    <property type="entry name" value="Zn-dependent exopeptidases"/>
    <property type="match status" value="1"/>
</dbReference>
<dbReference type="EMBL" id="FNZK01000016">
    <property type="protein sequence ID" value="SEJ75099.1"/>
    <property type="molecule type" value="Genomic_DNA"/>
</dbReference>
<feature type="binding site" evidence="1">
    <location>
        <position position="91"/>
    </location>
    <ligand>
        <name>Mn(2+)</name>
        <dbReference type="ChEBI" id="CHEBI:29035"/>
        <label>2</label>
    </ligand>
</feature>
<proteinExistence type="predicted"/>
<dbReference type="PANTHER" id="PTHR11014:SF122">
    <property type="entry name" value="AMIDOHYDROLASE AMHX"/>
    <property type="match status" value="1"/>
</dbReference>
<evidence type="ECO:0000259" key="2">
    <source>
        <dbReference type="Pfam" id="PF07687"/>
    </source>
</evidence>
<evidence type="ECO:0000313" key="3">
    <source>
        <dbReference type="EMBL" id="SEJ75099.1"/>
    </source>
</evidence>
<dbReference type="STRING" id="84035.SAMN05660742_1164"/>
<dbReference type="Proteomes" id="UP000199662">
    <property type="component" value="Unassembled WGS sequence"/>
</dbReference>
<feature type="binding site" evidence="1">
    <location>
        <position position="154"/>
    </location>
    <ligand>
        <name>Mn(2+)</name>
        <dbReference type="ChEBI" id="CHEBI:29035"/>
        <label>2</label>
    </ligand>
</feature>
<dbReference type="NCBIfam" id="TIGR01891">
    <property type="entry name" value="amidohydrolases"/>
    <property type="match status" value="1"/>
</dbReference>
<accession>A0A1H7BBQ2</accession>
<dbReference type="Gene3D" id="3.30.70.360">
    <property type="match status" value="1"/>
</dbReference>
<evidence type="ECO:0000313" key="4">
    <source>
        <dbReference type="Proteomes" id="UP000199662"/>
    </source>
</evidence>
<comment type="cofactor">
    <cofactor evidence="1">
        <name>Mn(2+)</name>
        <dbReference type="ChEBI" id="CHEBI:29035"/>
    </cofactor>
    <text evidence="1">The Mn(2+) ion enhances activity.</text>
</comment>
<feature type="binding site" evidence="1">
    <location>
        <position position="126"/>
    </location>
    <ligand>
        <name>Mn(2+)</name>
        <dbReference type="ChEBI" id="CHEBI:29035"/>
        <label>2</label>
    </ligand>
</feature>
<protein>
    <submittedName>
        <fullName evidence="3">Amidohydrolase</fullName>
    </submittedName>
</protein>
<dbReference type="GO" id="GO:0016787">
    <property type="term" value="F:hydrolase activity"/>
    <property type="evidence" value="ECO:0007669"/>
    <property type="project" value="UniProtKB-KW"/>
</dbReference>
<feature type="binding site" evidence="1">
    <location>
        <position position="93"/>
    </location>
    <ligand>
        <name>Mn(2+)</name>
        <dbReference type="ChEBI" id="CHEBI:29035"/>
        <label>2</label>
    </ligand>
</feature>
<dbReference type="AlphaFoldDB" id="A0A1H7BBQ2"/>
<feature type="binding site" evidence="1">
    <location>
        <position position="349"/>
    </location>
    <ligand>
        <name>Mn(2+)</name>
        <dbReference type="ChEBI" id="CHEBI:29035"/>
        <label>2</label>
    </ligand>
</feature>
<keyword evidence="1" id="KW-0464">Manganese</keyword>
<dbReference type="InterPro" id="IPR017439">
    <property type="entry name" value="Amidohydrolase"/>
</dbReference>
<gene>
    <name evidence="3" type="ORF">SAMN05660742_1164</name>
</gene>
<dbReference type="InterPro" id="IPR002933">
    <property type="entry name" value="Peptidase_M20"/>
</dbReference>
<dbReference type="SUPFAM" id="SSF55031">
    <property type="entry name" value="Bacterial exopeptidase dimerisation domain"/>
    <property type="match status" value="1"/>
</dbReference>
<organism evidence="3 4">
    <name type="scientific">Propionispira arboris</name>
    <dbReference type="NCBI Taxonomy" id="84035"/>
    <lineage>
        <taxon>Bacteria</taxon>
        <taxon>Bacillati</taxon>
        <taxon>Bacillota</taxon>
        <taxon>Negativicutes</taxon>
        <taxon>Selenomonadales</taxon>
        <taxon>Selenomonadaceae</taxon>
        <taxon>Propionispira</taxon>
    </lineage>
</organism>
<dbReference type="InterPro" id="IPR036264">
    <property type="entry name" value="Bact_exopeptidase_dim_dom"/>
</dbReference>
<name>A0A1H7BBQ2_9FIRM</name>
<dbReference type="Gene3D" id="3.40.630.10">
    <property type="entry name" value="Zn peptidases"/>
    <property type="match status" value="1"/>
</dbReference>
<feature type="domain" description="Peptidase M20 dimerisation" evidence="2">
    <location>
        <begin position="181"/>
        <end position="269"/>
    </location>
</feature>
<evidence type="ECO:0000256" key="1">
    <source>
        <dbReference type="PIRSR" id="PIRSR005962-1"/>
    </source>
</evidence>
<dbReference type="Pfam" id="PF07687">
    <property type="entry name" value="M20_dimer"/>
    <property type="match status" value="1"/>
</dbReference>
<dbReference type="GO" id="GO:0046872">
    <property type="term" value="F:metal ion binding"/>
    <property type="evidence" value="ECO:0007669"/>
    <property type="project" value="UniProtKB-KW"/>
</dbReference>
<reference evidence="3 4" key="1">
    <citation type="submission" date="2016-10" db="EMBL/GenBank/DDBJ databases">
        <authorList>
            <person name="de Groot N.N."/>
        </authorList>
    </citation>
    <scope>NUCLEOTIDE SEQUENCE [LARGE SCALE GENOMIC DNA]</scope>
    <source>
        <strain evidence="3 4">DSM 2179</strain>
    </source>
</reference>
<keyword evidence="1" id="KW-0479">Metal-binding</keyword>
<keyword evidence="4" id="KW-1185">Reference proteome</keyword>
<dbReference type="PANTHER" id="PTHR11014">
    <property type="entry name" value="PEPTIDASE M20 FAMILY MEMBER"/>
    <property type="match status" value="1"/>
</dbReference>
<dbReference type="RefSeq" id="WP_091833214.1">
    <property type="nucleotide sequence ID" value="NZ_FNZK01000016.1"/>
</dbReference>
<dbReference type="PIRSF" id="PIRSF005962">
    <property type="entry name" value="Pept_M20D_amidohydro"/>
    <property type="match status" value="1"/>
</dbReference>
<keyword evidence="3" id="KW-0378">Hydrolase</keyword>